<dbReference type="GO" id="GO:2000779">
    <property type="term" value="P:regulation of double-strand break repair"/>
    <property type="evidence" value="ECO:0007669"/>
    <property type="project" value="TreeGrafter"/>
</dbReference>
<dbReference type="PROSITE" id="PS51998">
    <property type="entry name" value="DEK_C"/>
    <property type="match status" value="1"/>
</dbReference>
<feature type="region of interest" description="Disordered" evidence="7">
    <location>
        <begin position="314"/>
        <end position="523"/>
    </location>
</feature>
<feature type="region of interest" description="Disordered" evidence="7">
    <location>
        <begin position="1"/>
        <end position="180"/>
    </location>
</feature>
<dbReference type="FunFam" id="1.10.10.60:FF:000220">
    <property type="entry name" value="DEK domain-containing chromatin associated protein"/>
    <property type="match status" value="1"/>
</dbReference>
<dbReference type="Pfam" id="PF08766">
    <property type="entry name" value="DEK_C"/>
    <property type="match status" value="1"/>
</dbReference>
<keyword evidence="3" id="KW-0805">Transcription regulation</keyword>
<evidence type="ECO:0000256" key="4">
    <source>
        <dbReference type="ARBA" id="ARBA00023125"/>
    </source>
</evidence>
<feature type="compositionally biased region" description="Basic and acidic residues" evidence="7">
    <location>
        <begin position="68"/>
        <end position="92"/>
    </location>
</feature>
<reference evidence="9" key="1">
    <citation type="journal article" date="2016" name="Nat. Genet.">
        <title>A high-quality carrot genome assembly provides new insights into carotenoid accumulation and asterid genome evolution.</title>
        <authorList>
            <person name="Iorizzo M."/>
            <person name="Ellison S."/>
            <person name="Senalik D."/>
            <person name="Zeng P."/>
            <person name="Satapoomin P."/>
            <person name="Huang J."/>
            <person name="Bowman M."/>
            <person name="Iovene M."/>
            <person name="Sanseverino W."/>
            <person name="Cavagnaro P."/>
            <person name="Yildiz M."/>
            <person name="Macko-Podgorni A."/>
            <person name="Moranska E."/>
            <person name="Grzebelus E."/>
            <person name="Grzebelus D."/>
            <person name="Ashrafi H."/>
            <person name="Zheng Z."/>
            <person name="Cheng S."/>
            <person name="Spooner D."/>
            <person name="Van Deynze A."/>
            <person name="Simon P."/>
        </authorList>
    </citation>
    <scope>NUCLEOTIDE SEQUENCE</scope>
    <source>
        <tissue evidence="9">Leaf</tissue>
    </source>
</reference>
<dbReference type="Gene3D" id="1.10.10.60">
    <property type="entry name" value="Homeodomain-like"/>
    <property type="match status" value="1"/>
</dbReference>
<feature type="compositionally biased region" description="Basic and acidic residues" evidence="7">
    <location>
        <begin position="23"/>
        <end position="34"/>
    </location>
</feature>
<feature type="compositionally biased region" description="Basic and acidic residues" evidence="7">
    <location>
        <begin position="487"/>
        <end position="523"/>
    </location>
</feature>
<feature type="compositionally biased region" description="Basic and acidic residues" evidence="7">
    <location>
        <begin position="1"/>
        <end position="14"/>
    </location>
</feature>
<dbReference type="PANTHER" id="PTHR13468:SF22">
    <property type="entry name" value="DEK DOMAIN-CONTAINING CHROMATIN-ASSOCIATED PROTEIN 3"/>
    <property type="match status" value="1"/>
</dbReference>
<name>A0AAF0WZ45_DAUCS</name>
<organism evidence="9 10">
    <name type="scientific">Daucus carota subsp. sativus</name>
    <name type="common">Carrot</name>
    <dbReference type="NCBI Taxonomy" id="79200"/>
    <lineage>
        <taxon>Eukaryota</taxon>
        <taxon>Viridiplantae</taxon>
        <taxon>Streptophyta</taxon>
        <taxon>Embryophyta</taxon>
        <taxon>Tracheophyta</taxon>
        <taxon>Spermatophyta</taxon>
        <taxon>Magnoliopsida</taxon>
        <taxon>eudicotyledons</taxon>
        <taxon>Gunneridae</taxon>
        <taxon>Pentapetalae</taxon>
        <taxon>asterids</taxon>
        <taxon>campanulids</taxon>
        <taxon>Apiales</taxon>
        <taxon>Apiaceae</taxon>
        <taxon>Apioideae</taxon>
        <taxon>Scandiceae</taxon>
        <taxon>Daucinae</taxon>
        <taxon>Daucus</taxon>
        <taxon>Daucus sect. Daucus</taxon>
    </lineage>
</organism>
<feature type="compositionally biased region" description="Basic and acidic residues" evidence="7">
    <location>
        <begin position="49"/>
        <end position="60"/>
    </location>
</feature>
<feature type="compositionally biased region" description="Basic and acidic residues" evidence="7">
    <location>
        <begin position="118"/>
        <end position="129"/>
    </location>
</feature>
<proteinExistence type="predicted"/>
<accession>A0AAF0WZ45</accession>
<feature type="region of interest" description="Disordered" evidence="7">
    <location>
        <begin position="581"/>
        <end position="608"/>
    </location>
</feature>
<dbReference type="AlphaFoldDB" id="A0AAF0WZ45"/>
<dbReference type="PANTHER" id="PTHR13468">
    <property type="entry name" value="DEK PROTEIN"/>
    <property type="match status" value="1"/>
</dbReference>
<evidence type="ECO:0000256" key="1">
    <source>
        <dbReference type="ARBA" id="ARBA00004604"/>
    </source>
</evidence>
<evidence type="ECO:0000256" key="6">
    <source>
        <dbReference type="ARBA" id="ARBA00023242"/>
    </source>
</evidence>
<evidence type="ECO:0000256" key="3">
    <source>
        <dbReference type="ARBA" id="ARBA00023015"/>
    </source>
</evidence>
<keyword evidence="10" id="KW-1185">Reference proteome</keyword>
<evidence type="ECO:0000259" key="8">
    <source>
        <dbReference type="PROSITE" id="PS51998"/>
    </source>
</evidence>
<protein>
    <recommendedName>
        <fullName evidence="8">DEK-C domain-containing protein</fullName>
    </recommendedName>
</protein>
<feature type="compositionally biased region" description="Basic and acidic residues" evidence="7">
    <location>
        <begin position="397"/>
        <end position="408"/>
    </location>
</feature>
<dbReference type="InterPro" id="IPR014876">
    <property type="entry name" value="DEK_C"/>
</dbReference>
<evidence type="ECO:0000256" key="7">
    <source>
        <dbReference type="SAM" id="MobiDB-lite"/>
    </source>
</evidence>
<reference evidence="9" key="2">
    <citation type="submission" date="2022-03" db="EMBL/GenBank/DDBJ databases">
        <title>Draft title - Genomic analysis of global carrot germplasm unveils the trajectory of domestication and the origin of high carotenoid orange carrot.</title>
        <authorList>
            <person name="Iorizzo M."/>
            <person name="Ellison S."/>
            <person name="Senalik D."/>
            <person name="Macko-Podgorni A."/>
            <person name="Grzebelus D."/>
            <person name="Bostan H."/>
            <person name="Rolling W."/>
            <person name="Curaba J."/>
            <person name="Simon P."/>
        </authorList>
    </citation>
    <scope>NUCLEOTIDE SEQUENCE</scope>
    <source>
        <tissue evidence="9">Leaf</tissue>
    </source>
</reference>
<keyword evidence="4" id="KW-0238">DNA-binding</keyword>
<evidence type="ECO:0000313" key="10">
    <source>
        <dbReference type="Proteomes" id="UP000077755"/>
    </source>
</evidence>
<keyword evidence="5" id="KW-0804">Transcription</keyword>
<dbReference type="GO" id="GO:0003677">
    <property type="term" value="F:DNA binding"/>
    <property type="evidence" value="ECO:0007669"/>
    <property type="project" value="UniProtKB-KW"/>
</dbReference>
<keyword evidence="6" id="KW-0539">Nucleus</keyword>
<feature type="compositionally biased region" description="Basic and acidic residues" evidence="7">
    <location>
        <begin position="100"/>
        <end position="110"/>
    </location>
</feature>
<dbReference type="EMBL" id="CP093346">
    <property type="protein sequence ID" value="WOG98502.1"/>
    <property type="molecule type" value="Genomic_DNA"/>
</dbReference>
<keyword evidence="2" id="KW-0156">Chromatin regulator</keyword>
<evidence type="ECO:0000313" key="9">
    <source>
        <dbReference type="EMBL" id="WOG98502.1"/>
    </source>
</evidence>
<feature type="compositionally biased region" description="Acidic residues" evidence="7">
    <location>
        <begin position="35"/>
        <end position="48"/>
    </location>
</feature>
<dbReference type="Proteomes" id="UP000077755">
    <property type="component" value="Chromosome 4"/>
</dbReference>
<feature type="compositionally biased region" description="Acidic residues" evidence="7">
    <location>
        <begin position="409"/>
        <end position="418"/>
    </location>
</feature>
<feature type="compositionally biased region" description="Low complexity" evidence="7">
    <location>
        <begin position="335"/>
        <end position="359"/>
    </location>
</feature>
<dbReference type="GO" id="GO:0006325">
    <property type="term" value="P:chromatin organization"/>
    <property type="evidence" value="ECO:0007669"/>
    <property type="project" value="UniProtKB-KW"/>
</dbReference>
<evidence type="ECO:0000256" key="2">
    <source>
        <dbReference type="ARBA" id="ARBA00022853"/>
    </source>
</evidence>
<dbReference type="InterPro" id="IPR044198">
    <property type="entry name" value="DEK"/>
</dbReference>
<dbReference type="GO" id="GO:0042393">
    <property type="term" value="F:histone binding"/>
    <property type="evidence" value="ECO:0007669"/>
    <property type="project" value="TreeGrafter"/>
</dbReference>
<comment type="subcellular location">
    <subcellularLocation>
        <location evidence="1">Nucleus</location>
        <location evidence="1">Nucleolus</location>
    </subcellularLocation>
</comment>
<evidence type="ECO:0000256" key="5">
    <source>
        <dbReference type="ARBA" id="ARBA00023163"/>
    </source>
</evidence>
<feature type="domain" description="DEK-C" evidence="8">
    <location>
        <begin position="523"/>
        <end position="578"/>
    </location>
</feature>
<dbReference type="SUPFAM" id="SSF109715">
    <property type="entry name" value="DEK C-terminal domain"/>
    <property type="match status" value="1"/>
</dbReference>
<gene>
    <name evidence="9" type="ORF">DCAR_0417845</name>
</gene>
<dbReference type="GO" id="GO:0005730">
    <property type="term" value="C:nucleolus"/>
    <property type="evidence" value="ECO:0007669"/>
    <property type="project" value="UniProtKB-SubCell"/>
</dbReference>
<dbReference type="KEGG" id="dcr:108218893"/>
<feature type="compositionally biased region" description="Acidic residues" evidence="7">
    <location>
        <begin position="583"/>
        <end position="592"/>
    </location>
</feature>
<feature type="compositionally biased region" description="Acidic residues" evidence="7">
    <location>
        <begin position="369"/>
        <end position="379"/>
    </location>
</feature>
<sequence length="608" mass="66947">MDKEEVVTEVKEVVDNGGAPVGKEVEPVVEKKGDGDDEVKDMEEDSKTEEEKIETSKMDVDKEEAEEPDKNDVKEDSESEANKEVEAAKIAEVEEGNATKPEDEGNDKVENTAGLSADDEKADKGTEKKVSKKKRGKGKPETAAQNPKEKKKAVEKKKEEPKTPVTPALASDRPVRERKSVERLVATVEKDSGKDFRVEKGPGTALKDIPNVAYKLSRKKSEETFKLLHSILFGRRGKASQVKSNISQFSGFVYHGNEDKQKLKIKEKLDKCVKEKLLEFCDLFDLPLTRATSKKEDIVTKLFEFLEAPHATTSELLAEKEQLSKGTKRKRSSKKVTSPSGSAPSKSSSKSRKMNGSASKGDGNKDASETEDEREEADDDAVHVEQENVNGVSDGSDAEKPERAQSEEKESDTEVGSEEDTKKRKRVSSNKSSMKKNSAEKAKAKKASIVKKASPPPKKASSKPSSSRSKVQDGDTSPKIFSRKKKTEVVKEKSPTPKKSASKEKAGKKVVKGKDKPKVEKLKPSDNELKTAIREILKQVDFNTATFTDILKLLGERFKTDLIPRKLSIKAMIQEELTKLADEADTEEEEEPEGVKADTPASAAGVDV</sequence>